<accession>A0ACC2Q9V6</accession>
<comment type="caution">
    <text evidence="1">The sequence shown here is derived from an EMBL/GenBank/DDBJ whole genome shotgun (WGS) entry which is preliminary data.</text>
</comment>
<reference evidence="1" key="1">
    <citation type="submission" date="2023-03" db="EMBL/GenBank/DDBJ databases">
        <title>Chromosome-level genomes of two armyworms, Mythimna separata and Mythimna loreyi, provide insights into the biosynthesis and reception of sex pheromones.</title>
        <authorList>
            <person name="Zhao H."/>
        </authorList>
    </citation>
    <scope>NUCLEOTIDE SEQUENCE</scope>
    <source>
        <strain evidence="1">BeijingLab</strain>
    </source>
</reference>
<dbReference type="Proteomes" id="UP001231649">
    <property type="component" value="Chromosome 22"/>
</dbReference>
<protein>
    <submittedName>
        <fullName evidence="1">Uncharacterized protein</fullName>
    </submittedName>
</protein>
<evidence type="ECO:0000313" key="1">
    <source>
        <dbReference type="EMBL" id="KAJ8711766.1"/>
    </source>
</evidence>
<dbReference type="EMBL" id="CM056798">
    <property type="protein sequence ID" value="KAJ8711766.1"/>
    <property type="molecule type" value="Genomic_DNA"/>
</dbReference>
<name>A0ACC2Q9V6_9NEOP</name>
<organism evidence="1 2">
    <name type="scientific">Mythimna loreyi</name>
    <dbReference type="NCBI Taxonomy" id="667449"/>
    <lineage>
        <taxon>Eukaryota</taxon>
        <taxon>Metazoa</taxon>
        <taxon>Ecdysozoa</taxon>
        <taxon>Arthropoda</taxon>
        <taxon>Hexapoda</taxon>
        <taxon>Insecta</taxon>
        <taxon>Pterygota</taxon>
        <taxon>Neoptera</taxon>
        <taxon>Endopterygota</taxon>
        <taxon>Lepidoptera</taxon>
        <taxon>Glossata</taxon>
        <taxon>Ditrysia</taxon>
        <taxon>Noctuoidea</taxon>
        <taxon>Noctuidae</taxon>
        <taxon>Noctuinae</taxon>
        <taxon>Hadenini</taxon>
        <taxon>Mythimna</taxon>
    </lineage>
</organism>
<gene>
    <name evidence="1" type="ORF">PYW08_008720</name>
</gene>
<sequence length="443" mass="50685">MATKVIKCTTCNIVISELLAFIQNKVDVMDEEGLVRLCVTAFSEEDIEIGKNLLFTSVSTQQRKISRKKSGKSQRNIYDMIALFKQTDPEFVPIFVAKDLHKLPPVTFDHIDATRTLKEILTIQNEIKIMKETFVTEKQLTDIRNDLQNLKQTSIVNNFDLNINRRRGGGSGIDSFCFDSGPMGLPPVTEKNQLHKVDTETKSQNTNNLTRETTTHGSGKSSPSFRELFVSRSPVLVSGMTVSLPRINEQRQDDGDAATTTEPERDRSARASSLNESQLLTDTANSVCFKQKTLAEIIVSEGDWKKEKLSEEWQTVQKRRYRNRLQGSKGKAVIKPDVKFRAAEMEVPLFINRVDTATKPIDIVEYIQQKTNITVTLKKINMVKQKRYAAYKIFVPHAKLSLFLNDDLWPEGIQFRKFIYFNRKTYEKNKEEKIIDMKQNDDG</sequence>
<proteinExistence type="predicted"/>
<keyword evidence="2" id="KW-1185">Reference proteome</keyword>
<evidence type="ECO:0000313" key="2">
    <source>
        <dbReference type="Proteomes" id="UP001231649"/>
    </source>
</evidence>